<organism evidence="1 2">
    <name type="scientific">Metabacillus halosaccharovorans</name>
    <dbReference type="NCBI Taxonomy" id="930124"/>
    <lineage>
        <taxon>Bacteria</taxon>
        <taxon>Bacillati</taxon>
        <taxon>Bacillota</taxon>
        <taxon>Bacilli</taxon>
        <taxon>Bacillales</taxon>
        <taxon>Bacillaceae</taxon>
        <taxon>Metabacillus</taxon>
    </lineage>
</organism>
<reference evidence="1 2" key="1">
    <citation type="submission" date="2022-10" db="EMBL/GenBank/DDBJ databases">
        <title>Draft genome assembly of moderately radiation resistant bacterium Metabacillus halosaccharovorans.</title>
        <authorList>
            <person name="Pal S."/>
            <person name="Gopinathan A."/>
        </authorList>
    </citation>
    <scope>NUCLEOTIDE SEQUENCE [LARGE SCALE GENOMIC DNA]</scope>
    <source>
        <strain evidence="1 2">VITHBRA001</strain>
    </source>
</reference>
<comment type="caution">
    <text evidence="1">The sequence shown here is derived from an EMBL/GenBank/DDBJ whole genome shotgun (WGS) entry which is preliminary data.</text>
</comment>
<dbReference type="Proteomes" id="UP001526147">
    <property type="component" value="Unassembled WGS sequence"/>
</dbReference>
<protein>
    <submittedName>
        <fullName evidence="1">Heparinase II/III-family protein</fullName>
    </submittedName>
</protein>
<accession>A0ABT3DEA5</accession>
<dbReference type="InterPro" id="IPR008929">
    <property type="entry name" value="Chondroitin_lyas"/>
</dbReference>
<proteinExistence type="predicted"/>
<gene>
    <name evidence="1" type="ORF">OIH86_06995</name>
</gene>
<dbReference type="Gene3D" id="1.50.10.100">
    <property type="entry name" value="Chondroitin AC/alginate lyase"/>
    <property type="match status" value="1"/>
</dbReference>
<evidence type="ECO:0000313" key="2">
    <source>
        <dbReference type="Proteomes" id="UP001526147"/>
    </source>
</evidence>
<dbReference type="PANTHER" id="PTHR38045:SF1">
    <property type="entry name" value="HEPARINASE II_III-LIKE PROTEIN"/>
    <property type="match status" value="1"/>
</dbReference>
<dbReference type="PANTHER" id="PTHR38045">
    <property type="entry name" value="CHROMOSOME 1, WHOLE GENOME SHOTGUN SEQUENCE"/>
    <property type="match status" value="1"/>
</dbReference>
<dbReference type="RefSeq" id="WP_264142179.1">
    <property type="nucleotide sequence ID" value="NZ_JAOYEY010000031.1"/>
</dbReference>
<keyword evidence="2" id="KW-1185">Reference proteome</keyword>
<name>A0ABT3DEA5_9BACI</name>
<dbReference type="Gene3D" id="2.70.98.70">
    <property type="match status" value="1"/>
</dbReference>
<sequence length="608" mass="70648">MFIEFEKMLKANASSLLFSSKKDQANWFESIKGKSSYTSLITEIREEADKLLQNPIKELTFEEFTIFRETGSRLEYEKSYFAKRRRLNTFAIMTLLEPTDSAYLRELHETIWSICNEYSWCLPAHLKNSPEMNTEHEEVLDFLQTIQNPNYTIDLFAAETAFTLSEINKLMDHVLDPLIQKRMKQEVYRRVLLPFQHHSFHWETSTHNWAAVCAGSVGAAALYVVDDERMLTSIIDRAIKAMSYYLKGFNEDGACMEGYGYWQYGFGYYVYFADLLKKKTFGAIDLFKIDKVDQIAAFQQKCFIYKNKVVNFSDSTETGSVFLGLSHYLKDIFPKLEVPETELRAAYADDHCSRWAPAFRNFIWFDENKAGKPWGNATYFLKDSQWLISRYNAHVFACKGGHNDEPHNHNDIGHFILQSKGETFLKDLGSGMYCKGYFNQERYSFLCNGSQGHSVPIINHQHQSAGTARHASIIDFVTSEEEDVLEMDLAKAYHVGNLEKVVRKFIWKKKHIPEMIMSDTYYCTEKPTSIVERFISPVLEITEESTGVVLAGAEKIKILFDRDKLDLSIQKNQFLNHFGEQEEFYQLDFAVKDLREVIRVDFRFVFGE</sequence>
<dbReference type="SUPFAM" id="SSF48230">
    <property type="entry name" value="Chondroitin AC/alginate lyase"/>
    <property type="match status" value="1"/>
</dbReference>
<dbReference type="EMBL" id="JAOYEY010000031">
    <property type="protein sequence ID" value="MCV9885394.1"/>
    <property type="molecule type" value="Genomic_DNA"/>
</dbReference>
<evidence type="ECO:0000313" key="1">
    <source>
        <dbReference type="EMBL" id="MCV9885394.1"/>
    </source>
</evidence>